<evidence type="ECO:0000313" key="2">
    <source>
        <dbReference type="EMBL" id="GLR51267.1"/>
    </source>
</evidence>
<organism evidence="2 3">
    <name type="scientific">Shinella yambaruensis</name>
    <dbReference type="NCBI Taxonomy" id="415996"/>
    <lineage>
        <taxon>Bacteria</taxon>
        <taxon>Pseudomonadati</taxon>
        <taxon>Pseudomonadota</taxon>
        <taxon>Alphaproteobacteria</taxon>
        <taxon>Hyphomicrobiales</taxon>
        <taxon>Rhizobiaceae</taxon>
        <taxon>Shinella</taxon>
    </lineage>
</organism>
<feature type="domain" description="Bacteriophage Mu GpT" evidence="1">
    <location>
        <begin position="11"/>
        <end position="296"/>
    </location>
</feature>
<proteinExistence type="predicted"/>
<comment type="caution">
    <text evidence="2">The sequence shown here is derived from an EMBL/GenBank/DDBJ whole genome shotgun (WGS) entry which is preliminary data.</text>
</comment>
<keyword evidence="3" id="KW-1185">Reference proteome</keyword>
<gene>
    <name evidence="2" type="ORF">GCM10007923_24750</name>
</gene>
<dbReference type="Proteomes" id="UP001156702">
    <property type="component" value="Unassembled WGS sequence"/>
</dbReference>
<name>A0ABQ5ZHV6_9HYPH</name>
<dbReference type="InterPro" id="IPR018774">
    <property type="entry name" value="Phage_Mu_GpT"/>
</dbReference>
<dbReference type="Pfam" id="PF10124">
    <property type="entry name" value="Mu-like_gpT"/>
    <property type="match status" value="1"/>
</dbReference>
<accession>A0ABQ5ZHV6</accession>
<reference evidence="3" key="1">
    <citation type="journal article" date="2019" name="Int. J. Syst. Evol. Microbiol.">
        <title>The Global Catalogue of Microorganisms (GCM) 10K type strain sequencing project: providing services to taxonomists for standard genome sequencing and annotation.</title>
        <authorList>
            <consortium name="The Broad Institute Genomics Platform"/>
            <consortium name="The Broad Institute Genome Sequencing Center for Infectious Disease"/>
            <person name="Wu L."/>
            <person name="Ma J."/>
        </authorList>
    </citation>
    <scope>NUCLEOTIDE SEQUENCE [LARGE SCALE GENOMIC DNA]</scope>
    <source>
        <strain evidence="3">NBRC 102122</strain>
    </source>
</reference>
<sequence length="298" mass="32918">MSRVLTAEKLDAARRGFKTAFQLGLTSTSAIYQSLATVITSDAPEELYGWLGSIPKMREWIGARHIHGLTEKAYSIKNRKFELTVSVSADDIFYDRLGIYRPRFEMLGNSVALHPDETVMELIAAGASVPCFDGQNFFDTDHPVGRPGAVTSVSNYASGGSDLWILADLSKPLKPWIYQKVGEQNFINKEDGKTSDHVFMHDEYVYGADVRGAVGCGFWQMAYGSTQALDATNLKAAYQAMKALTDDEGRKLKIQPTHLLVGNTNLFKAREILLSETIGGSTNTIRNLVQVMELPLLN</sequence>
<evidence type="ECO:0000313" key="3">
    <source>
        <dbReference type="Proteomes" id="UP001156702"/>
    </source>
</evidence>
<protein>
    <submittedName>
        <fullName evidence="2">Head protein</fullName>
    </submittedName>
</protein>
<evidence type="ECO:0000259" key="1">
    <source>
        <dbReference type="Pfam" id="PF10124"/>
    </source>
</evidence>
<dbReference type="RefSeq" id="WP_244768388.1">
    <property type="nucleotide sequence ID" value="NZ_BSOP01000018.1"/>
</dbReference>
<dbReference type="EMBL" id="BSOP01000018">
    <property type="protein sequence ID" value="GLR51267.1"/>
    <property type="molecule type" value="Genomic_DNA"/>
</dbReference>